<dbReference type="SUPFAM" id="SSF53474">
    <property type="entry name" value="alpha/beta-Hydrolases"/>
    <property type="match status" value="1"/>
</dbReference>
<protein>
    <submittedName>
        <fullName evidence="1">Alpha/beta fold hydrolase</fullName>
    </submittedName>
</protein>
<evidence type="ECO:0000313" key="1">
    <source>
        <dbReference type="EMBL" id="MCI4681176.1"/>
    </source>
</evidence>
<keyword evidence="1" id="KW-0378">Hydrolase</keyword>
<gene>
    <name evidence="1" type="ORF">K2U94_00015</name>
</gene>
<dbReference type="Gene3D" id="3.40.50.1820">
    <property type="entry name" value="alpha/beta hydrolase"/>
    <property type="match status" value="1"/>
</dbReference>
<dbReference type="GO" id="GO:0016787">
    <property type="term" value="F:hydrolase activity"/>
    <property type="evidence" value="ECO:0007669"/>
    <property type="project" value="UniProtKB-KW"/>
</dbReference>
<dbReference type="InterPro" id="IPR010297">
    <property type="entry name" value="DUF900_hydrolase"/>
</dbReference>
<evidence type="ECO:0000313" key="2">
    <source>
        <dbReference type="Proteomes" id="UP001139104"/>
    </source>
</evidence>
<keyword evidence="2" id="KW-1185">Reference proteome</keyword>
<dbReference type="RefSeq" id="WP_243065257.1">
    <property type="nucleotide sequence ID" value="NZ_JAIVFK010000050.1"/>
</dbReference>
<accession>A0ABS9Z0K6</accession>
<comment type="caution">
    <text evidence="1">The sequence shown here is derived from an EMBL/GenBank/DDBJ whole genome shotgun (WGS) entry which is preliminary data.</text>
</comment>
<organism evidence="1 2">
    <name type="scientific">Candidatus Rhodoblastus alkanivorans</name>
    <dbReference type="NCBI Taxonomy" id="2954117"/>
    <lineage>
        <taxon>Bacteria</taxon>
        <taxon>Pseudomonadati</taxon>
        <taxon>Pseudomonadota</taxon>
        <taxon>Alphaproteobacteria</taxon>
        <taxon>Hyphomicrobiales</taxon>
        <taxon>Rhodoblastaceae</taxon>
        <taxon>Rhodoblastus</taxon>
    </lineage>
</organism>
<dbReference type="Proteomes" id="UP001139104">
    <property type="component" value="Unassembled WGS sequence"/>
</dbReference>
<dbReference type="InterPro" id="IPR029058">
    <property type="entry name" value="AB_hydrolase_fold"/>
</dbReference>
<sequence>MAKFFITVRSVDGDEFGTSIGAIRYLVVPDGEAPKPSHRVGLRVWVSQMMTTFARNAAGAAEGDLLFFVHGYNNGANDVDLAHREIVRGLSGKLPITVVSFDWPSAKEPYAYLEDVDTAKKTAIDLVNAAVKPLLAAQTDTCRVAVHALCHSMGAFVLREALDHADDGLRTGSDWTLNQLVLIGGDVEAADFVAGNKDTESMLDHGYRLTNYFNRYDEVLQISNAKRLGVAERVGRVGLPSNAPAKTVNVDCSELYASLAKPGPNPGDLLGFSHSWYFTTPRFYDDLSQNLNGKDDRQVIAGRGRDAAGNLTLLA</sequence>
<proteinExistence type="predicted"/>
<dbReference type="Pfam" id="PF05990">
    <property type="entry name" value="DUF900"/>
    <property type="match status" value="1"/>
</dbReference>
<reference evidence="1" key="1">
    <citation type="journal article" date="2022" name="ISME J.">
        <title>Identification of active gaseous-alkane degraders at natural gas seeps.</title>
        <authorList>
            <person name="Farhan Ul Haque M."/>
            <person name="Hernandez M."/>
            <person name="Crombie A.T."/>
            <person name="Murrell J.C."/>
        </authorList>
    </citation>
    <scope>NUCLEOTIDE SEQUENCE</scope>
    <source>
        <strain evidence="1">PC2</strain>
    </source>
</reference>
<name>A0ABS9Z0K6_9HYPH</name>
<dbReference type="EMBL" id="JAIVFP010000001">
    <property type="protein sequence ID" value="MCI4681176.1"/>
    <property type="molecule type" value="Genomic_DNA"/>
</dbReference>